<protein>
    <submittedName>
        <fullName evidence="2">HTH_Tnp_Tc3_1 domain-containing protein</fullName>
    </submittedName>
</protein>
<keyword evidence="1" id="KW-1185">Reference proteome</keyword>
<organism evidence="1 2">
    <name type="scientific">Panagrellus redivivus</name>
    <name type="common">Microworm</name>
    <dbReference type="NCBI Taxonomy" id="6233"/>
    <lineage>
        <taxon>Eukaryota</taxon>
        <taxon>Metazoa</taxon>
        <taxon>Ecdysozoa</taxon>
        <taxon>Nematoda</taxon>
        <taxon>Chromadorea</taxon>
        <taxon>Rhabditida</taxon>
        <taxon>Tylenchina</taxon>
        <taxon>Panagrolaimomorpha</taxon>
        <taxon>Panagrolaimoidea</taxon>
        <taxon>Panagrolaimidae</taxon>
        <taxon>Panagrellus</taxon>
    </lineage>
</organism>
<reference evidence="2" key="2">
    <citation type="submission" date="2020-10" db="UniProtKB">
        <authorList>
            <consortium name="WormBaseParasite"/>
        </authorList>
    </citation>
    <scope>IDENTIFICATION</scope>
</reference>
<reference evidence="1" key="1">
    <citation type="journal article" date="2013" name="Genetics">
        <title>The draft genome and transcriptome of Panagrellus redivivus are shaped by the harsh demands of a free-living lifestyle.</title>
        <authorList>
            <person name="Srinivasan J."/>
            <person name="Dillman A.R."/>
            <person name="Macchietto M.G."/>
            <person name="Heikkinen L."/>
            <person name="Lakso M."/>
            <person name="Fracchia K.M."/>
            <person name="Antoshechkin I."/>
            <person name="Mortazavi A."/>
            <person name="Wong G."/>
            <person name="Sternberg P.W."/>
        </authorList>
    </citation>
    <scope>NUCLEOTIDE SEQUENCE [LARGE SCALE GENOMIC DNA]</scope>
    <source>
        <strain evidence="1">MT8872</strain>
    </source>
</reference>
<proteinExistence type="predicted"/>
<sequence>MNFEGLPLRDVAKLMLVKSEKLNHRSFKGVENLESGKCKTRDRPINIVKGCKLAWNIDQHRIFDNLDGDSVKGRRDGRMTVSDDEVTVCWGRRVMLHGVTSWLIDAFEVVIF</sequence>
<evidence type="ECO:0000313" key="1">
    <source>
        <dbReference type="Proteomes" id="UP000492821"/>
    </source>
</evidence>
<evidence type="ECO:0000313" key="2">
    <source>
        <dbReference type="WBParaSite" id="Pan_g3927.t1"/>
    </source>
</evidence>
<dbReference type="WBParaSite" id="Pan_g3927.t1">
    <property type="protein sequence ID" value="Pan_g3927.t1"/>
    <property type="gene ID" value="Pan_g3927"/>
</dbReference>
<dbReference type="Proteomes" id="UP000492821">
    <property type="component" value="Unassembled WGS sequence"/>
</dbReference>
<accession>A0A7E4VWM6</accession>
<name>A0A7E4VWM6_PANRE</name>
<dbReference type="AlphaFoldDB" id="A0A7E4VWM6"/>